<evidence type="ECO:0000313" key="3">
    <source>
        <dbReference type="EMBL" id="GAA6144273.1"/>
    </source>
</evidence>
<keyword evidence="2" id="KW-0413">Isomerase</keyword>
<dbReference type="EMBL" id="BAABWH010000001">
    <property type="protein sequence ID" value="GAA6144273.1"/>
    <property type="molecule type" value="Genomic_DNA"/>
</dbReference>
<organism evidence="3 4">
    <name type="scientific">Thalassolituus maritimus</name>
    <dbReference type="NCBI Taxonomy" id="484498"/>
    <lineage>
        <taxon>Bacteria</taxon>
        <taxon>Pseudomonadati</taxon>
        <taxon>Pseudomonadota</taxon>
        <taxon>Gammaproteobacteria</taxon>
        <taxon>Oceanospirillales</taxon>
        <taxon>Oceanospirillaceae</taxon>
        <taxon>Thalassolituus</taxon>
    </lineage>
</organism>
<dbReference type="NCBIfam" id="TIGR00654">
    <property type="entry name" value="PhzF_family"/>
    <property type="match status" value="1"/>
</dbReference>
<protein>
    <submittedName>
        <fullName evidence="3">PhzF family phenazine biosynthesis protein</fullName>
    </submittedName>
</protein>
<comment type="similarity">
    <text evidence="1">Belongs to the PhzF family.</text>
</comment>
<evidence type="ECO:0000256" key="1">
    <source>
        <dbReference type="ARBA" id="ARBA00008270"/>
    </source>
</evidence>
<name>A0ABP9ZVW4_9GAMM</name>
<comment type="caution">
    <text evidence="3">The sequence shown here is derived from an EMBL/GenBank/DDBJ whole genome shotgun (WGS) entry which is preliminary data.</text>
</comment>
<sequence length="273" mass="30266">MDLPIFQIDAFTLQGSKVLSGNPAAVIPLNEWLADELMQMIATENNLSETTFFVKEDDTYHLRWFTPSNEVELCGHATLASAHVIHQILDDDRAVLPMSCVAGDISVSVINEDSSTRYRLDFPNRSPELLKGKRALNKISKLLGVNALELHQDRDLIAVLENEQAVRDCQPDYAALKEYECFALAITAPSDDKEIDFVSRFFAPKQGIDEDPVTGSSFCSLGPLWSAKLGKNQLKARQISPRGGDVELQVSENTVGIIGATYHYMQGVIRIPE</sequence>
<keyword evidence="4" id="KW-1185">Reference proteome</keyword>
<gene>
    <name evidence="3" type="ORF">NBRC116585_03900</name>
</gene>
<evidence type="ECO:0000256" key="2">
    <source>
        <dbReference type="ARBA" id="ARBA00023235"/>
    </source>
</evidence>
<dbReference type="RefSeq" id="WP_353293208.1">
    <property type="nucleotide sequence ID" value="NZ_BAABWH010000001.1"/>
</dbReference>
<accession>A0ABP9ZVW4</accession>
<dbReference type="Gene3D" id="3.10.310.10">
    <property type="entry name" value="Diaminopimelate Epimerase, Chain A, domain 1"/>
    <property type="match status" value="2"/>
</dbReference>
<dbReference type="InterPro" id="IPR003719">
    <property type="entry name" value="Phenazine_PhzF-like"/>
</dbReference>
<dbReference type="PIRSF" id="PIRSF016184">
    <property type="entry name" value="PhzC_PhzF"/>
    <property type="match status" value="1"/>
</dbReference>
<dbReference type="Proteomes" id="UP001481413">
    <property type="component" value="Unassembled WGS sequence"/>
</dbReference>
<evidence type="ECO:0000313" key="4">
    <source>
        <dbReference type="Proteomes" id="UP001481413"/>
    </source>
</evidence>
<dbReference type="PANTHER" id="PTHR13774:SF17">
    <property type="entry name" value="PHENAZINE BIOSYNTHESIS-LIKE DOMAIN-CONTAINING PROTEIN"/>
    <property type="match status" value="1"/>
</dbReference>
<dbReference type="SUPFAM" id="SSF54506">
    <property type="entry name" value="Diaminopimelate epimerase-like"/>
    <property type="match status" value="1"/>
</dbReference>
<proteinExistence type="inferred from homology"/>
<reference evidence="3 4" key="1">
    <citation type="submission" date="2024-04" db="EMBL/GenBank/DDBJ databases">
        <title>Draft genome sequence of Thalassolituus maritimus NBRC 116585.</title>
        <authorList>
            <person name="Miyakawa T."/>
            <person name="Kusuya Y."/>
            <person name="Miura T."/>
        </authorList>
    </citation>
    <scope>NUCLEOTIDE SEQUENCE [LARGE SCALE GENOMIC DNA]</scope>
    <source>
        <strain evidence="3 4">5NW40-0001</strain>
    </source>
</reference>
<dbReference type="PANTHER" id="PTHR13774">
    <property type="entry name" value="PHENAZINE BIOSYNTHESIS PROTEIN"/>
    <property type="match status" value="1"/>
</dbReference>
<dbReference type="Pfam" id="PF02567">
    <property type="entry name" value="PhzC-PhzF"/>
    <property type="match status" value="1"/>
</dbReference>